<name>A0A0D2M2P3_9CHLO</name>
<evidence type="ECO:0000313" key="2">
    <source>
        <dbReference type="EMBL" id="KIY97909.1"/>
    </source>
</evidence>
<reference evidence="2 3" key="1">
    <citation type="journal article" date="2013" name="BMC Genomics">
        <title>Reconstruction of the lipid metabolism for the microalga Monoraphidium neglectum from its genome sequence reveals characteristics suitable for biofuel production.</title>
        <authorList>
            <person name="Bogen C."/>
            <person name="Al-Dilaimi A."/>
            <person name="Albersmeier A."/>
            <person name="Wichmann J."/>
            <person name="Grundmann M."/>
            <person name="Rupp O."/>
            <person name="Lauersen K.J."/>
            <person name="Blifernez-Klassen O."/>
            <person name="Kalinowski J."/>
            <person name="Goesmann A."/>
            <person name="Mussgnug J.H."/>
            <person name="Kruse O."/>
        </authorList>
    </citation>
    <scope>NUCLEOTIDE SEQUENCE [LARGE SCALE GENOMIC DNA]</scope>
    <source>
        <strain evidence="2 3">SAG 48.87</strain>
    </source>
</reference>
<feature type="compositionally biased region" description="Low complexity" evidence="1">
    <location>
        <begin position="216"/>
        <end position="235"/>
    </location>
</feature>
<dbReference type="AlphaFoldDB" id="A0A0D2M2P3"/>
<dbReference type="KEGG" id="mng:MNEG_10055"/>
<dbReference type="EMBL" id="KK102381">
    <property type="protein sequence ID" value="KIY97909.1"/>
    <property type="molecule type" value="Genomic_DNA"/>
</dbReference>
<dbReference type="Proteomes" id="UP000054498">
    <property type="component" value="Unassembled WGS sequence"/>
</dbReference>
<protein>
    <submittedName>
        <fullName evidence="2">Uncharacterized protein</fullName>
    </submittedName>
</protein>
<accession>A0A0D2M2P3</accession>
<gene>
    <name evidence="2" type="ORF">MNEG_10055</name>
</gene>
<sequence length="274" mass="27603">VLRFVLSPEAKDLRPLLVSWLSTGADLLLRDRARKALALAPSLAPRLPLLGALPLPPAPPVFVPGLGLIGLQAAVDLLAPPLDAEEGVYLQSLIELAGGVLGVPAAQLDAPDASLLFGLFANPGDQTRELAAALQAVAGDAESGAAAAAVAADVADAVAGALAARAGVPVDTLFPLRAPVLARVRAQLPTPAQSPAGSMMSFEEAADGNVESGADARPAAAAAAAAAAAGAGQRPQGREQQGEAKGQPRQVAMRELSVTSSMEETEVVEVPARR</sequence>
<proteinExistence type="predicted"/>
<feature type="non-terminal residue" evidence="2">
    <location>
        <position position="1"/>
    </location>
</feature>
<keyword evidence="3" id="KW-1185">Reference proteome</keyword>
<dbReference type="STRING" id="145388.A0A0D2M2P3"/>
<organism evidence="2 3">
    <name type="scientific">Monoraphidium neglectum</name>
    <dbReference type="NCBI Taxonomy" id="145388"/>
    <lineage>
        <taxon>Eukaryota</taxon>
        <taxon>Viridiplantae</taxon>
        <taxon>Chlorophyta</taxon>
        <taxon>core chlorophytes</taxon>
        <taxon>Chlorophyceae</taxon>
        <taxon>CS clade</taxon>
        <taxon>Sphaeropleales</taxon>
        <taxon>Selenastraceae</taxon>
        <taxon>Monoraphidium</taxon>
    </lineage>
</organism>
<evidence type="ECO:0000313" key="3">
    <source>
        <dbReference type="Proteomes" id="UP000054498"/>
    </source>
</evidence>
<evidence type="ECO:0000256" key="1">
    <source>
        <dbReference type="SAM" id="MobiDB-lite"/>
    </source>
</evidence>
<dbReference type="GeneID" id="25727179"/>
<dbReference type="RefSeq" id="XP_013896929.1">
    <property type="nucleotide sequence ID" value="XM_014041475.1"/>
</dbReference>
<feature type="region of interest" description="Disordered" evidence="1">
    <location>
        <begin position="206"/>
        <end position="274"/>
    </location>
</feature>